<proteinExistence type="inferred from homology"/>
<dbReference type="InterPro" id="IPR011701">
    <property type="entry name" value="MFS"/>
</dbReference>
<dbReference type="GO" id="GO:0005789">
    <property type="term" value="C:endoplasmic reticulum membrane"/>
    <property type="evidence" value="ECO:0007669"/>
    <property type="project" value="TreeGrafter"/>
</dbReference>
<reference evidence="14" key="1">
    <citation type="submission" date="2016-11" db="UniProtKB">
        <authorList>
            <consortium name="WormBaseParasite"/>
        </authorList>
    </citation>
    <scope>IDENTIFICATION</scope>
</reference>
<feature type="region of interest" description="Disordered" evidence="10">
    <location>
        <begin position="492"/>
        <end position="518"/>
    </location>
</feature>
<feature type="transmembrane region" description="Helical" evidence="11">
    <location>
        <begin position="308"/>
        <end position="325"/>
    </location>
</feature>
<evidence type="ECO:0000256" key="1">
    <source>
        <dbReference type="ARBA" id="ARBA00004141"/>
    </source>
</evidence>
<keyword evidence="5 11" id="KW-0812">Transmembrane</keyword>
<feature type="compositionally biased region" description="Acidic residues" evidence="10">
    <location>
        <begin position="496"/>
        <end position="506"/>
    </location>
</feature>
<evidence type="ECO:0000256" key="5">
    <source>
        <dbReference type="ARBA" id="ARBA00022692"/>
    </source>
</evidence>
<accession>A0A1I7UNB1</accession>
<evidence type="ECO:0000313" key="13">
    <source>
        <dbReference type="Proteomes" id="UP000095282"/>
    </source>
</evidence>
<feature type="transmembrane region" description="Helical" evidence="11">
    <location>
        <begin position="81"/>
        <end position="100"/>
    </location>
</feature>
<feature type="transmembrane region" description="Helical" evidence="11">
    <location>
        <begin position="28"/>
        <end position="45"/>
    </location>
</feature>
<dbReference type="Gene3D" id="1.20.1250.20">
    <property type="entry name" value="MFS general substrate transporter like domains"/>
    <property type="match status" value="2"/>
</dbReference>
<dbReference type="CDD" id="cd17342">
    <property type="entry name" value="MFS_SLC37A3"/>
    <property type="match status" value="1"/>
</dbReference>
<feature type="transmembrane region" description="Helical" evidence="11">
    <location>
        <begin position="143"/>
        <end position="163"/>
    </location>
</feature>
<name>A0A1I7UNB1_9PELO</name>
<evidence type="ECO:0000256" key="11">
    <source>
        <dbReference type="SAM" id="Phobius"/>
    </source>
</evidence>
<dbReference type="eggNOG" id="KOG2533">
    <property type="taxonomic scope" value="Eukaryota"/>
</dbReference>
<dbReference type="InterPro" id="IPR000849">
    <property type="entry name" value="Sugar_P_transporter"/>
</dbReference>
<evidence type="ECO:0000256" key="7">
    <source>
        <dbReference type="ARBA" id="ARBA00023136"/>
    </source>
</evidence>
<dbReference type="PIRSF" id="PIRSF002808">
    <property type="entry name" value="Hexose_phosphate_transp"/>
    <property type="match status" value="1"/>
</dbReference>
<comment type="subcellular location">
    <subcellularLocation>
        <location evidence="1">Membrane</location>
        <topology evidence="1">Multi-pass membrane protein</topology>
    </subcellularLocation>
</comment>
<feature type="transmembrane region" description="Helical" evidence="11">
    <location>
        <begin position="455"/>
        <end position="475"/>
    </location>
</feature>
<dbReference type="InterPro" id="IPR020846">
    <property type="entry name" value="MFS_dom"/>
</dbReference>
<dbReference type="WBParaSite" id="Csp11.Scaffold630.g17689.t1">
    <property type="protein sequence ID" value="Csp11.Scaffold630.g17689.t1"/>
    <property type="gene ID" value="Csp11.Scaffold630.g17689"/>
</dbReference>
<dbReference type="Pfam" id="PF07690">
    <property type="entry name" value="MFS_1"/>
    <property type="match status" value="1"/>
</dbReference>
<dbReference type="Proteomes" id="UP000095282">
    <property type="component" value="Unplaced"/>
</dbReference>
<feature type="transmembrane region" description="Helical" evidence="11">
    <location>
        <begin position="332"/>
        <end position="350"/>
    </location>
</feature>
<evidence type="ECO:0000313" key="14">
    <source>
        <dbReference type="WBParaSite" id="Csp11.Scaffold630.g17689.t1"/>
    </source>
</evidence>
<dbReference type="AlphaFoldDB" id="A0A1I7UNB1"/>
<evidence type="ECO:0000259" key="12">
    <source>
        <dbReference type="PROSITE" id="PS50850"/>
    </source>
</evidence>
<dbReference type="PANTHER" id="PTHR43184:SF12">
    <property type="entry name" value="SUGAR PHOSPHATE EXCHANGER 3"/>
    <property type="match status" value="1"/>
</dbReference>
<organism evidence="13 14">
    <name type="scientific">Caenorhabditis tropicalis</name>
    <dbReference type="NCBI Taxonomy" id="1561998"/>
    <lineage>
        <taxon>Eukaryota</taxon>
        <taxon>Metazoa</taxon>
        <taxon>Ecdysozoa</taxon>
        <taxon>Nematoda</taxon>
        <taxon>Chromadorea</taxon>
        <taxon>Rhabditida</taxon>
        <taxon>Rhabditina</taxon>
        <taxon>Rhabditomorpha</taxon>
        <taxon>Rhabditoidea</taxon>
        <taxon>Rhabditidae</taxon>
        <taxon>Peloderinae</taxon>
        <taxon>Caenorhabditis</taxon>
    </lineage>
</organism>
<dbReference type="SUPFAM" id="SSF103473">
    <property type="entry name" value="MFS general substrate transporter"/>
    <property type="match status" value="1"/>
</dbReference>
<evidence type="ECO:0000256" key="3">
    <source>
        <dbReference type="ARBA" id="ARBA00022448"/>
    </source>
</evidence>
<evidence type="ECO:0000256" key="9">
    <source>
        <dbReference type="ARBA" id="ARBA00042039"/>
    </source>
</evidence>
<keyword evidence="6 11" id="KW-1133">Transmembrane helix</keyword>
<dbReference type="STRING" id="1561998.A0A1I7UNB1"/>
<keyword evidence="13" id="KW-1185">Reference proteome</keyword>
<evidence type="ECO:0000256" key="6">
    <source>
        <dbReference type="ARBA" id="ARBA00022989"/>
    </source>
</evidence>
<feature type="transmembrane region" description="Helical" evidence="11">
    <location>
        <begin position="175"/>
        <end position="197"/>
    </location>
</feature>
<feature type="transmembrane region" description="Helical" evidence="11">
    <location>
        <begin position="262"/>
        <end position="288"/>
    </location>
</feature>
<protein>
    <recommendedName>
        <fullName evidence="8">Sugar phosphate exchanger 3</fullName>
    </recommendedName>
    <alternativeName>
        <fullName evidence="9">Solute carrier family 37 member 3</fullName>
    </alternativeName>
</protein>
<evidence type="ECO:0000256" key="2">
    <source>
        <dbReference type="ARBA" id="ARBA00009598"/>
    </source>
</evidence>
<sequence length="518" mass="58306">MPRIRLRNDVSSESFWTRITGQKWSKHHVFVFVHTFMSYAMLHATRKTLSTVKPSLIHTWTSNTSTPEGPVFPTQQSAAEFLGVLDTGFLIAYAIGLYIFGILGDNYNPRRLLAFGMMSSSVVVFCFGYLTETFHVYSPMIYSFLWILNGFIQSVGWPVEVSIMGNWFGHNARGAVMGAWSSCASVGNIIGTLIASYTLFMGYQYSFLIACSLLFIYSFLVFFQLPSASWEVSNEIVPERMEEDIDEDSSERPPPIGFLRAWLLPGVIAYSLAYACLKLVNYGFFFWLPFYLHAGLHWPESYADSLSTWYDVGGIVAAVLAGAFSDHMRSRTPVVFIMLLLATISLYIYARKFWVFEFSDFSFSFGQPYVFIQDSPESYNWNAFLLLVAGFFIGGPANMISSSITADLGKCEQLRGNAEALSTVTGIIDGTGSVGAAIGQWFIPSVQHWFGWDAVFYGFIVMILCTALCLTPVLWGEYKERRVHRSEEVDALLQSDSDESPTDENVQEIRRRPTNTNV</sequence>
<dbReference type="PROSITE" id="PS50850">
    <property type="entry name" value="MFS"/>
    <property type="match status" value="1"/>
</dbReference>
<evidence type="ECO:0000256" key="10">
    <source>
        <dbReference type="SAM" id="MobiDB-lite"/>
    </source>
</evidence>
<dbReference type="PANTHER" id="PTHR43184">
    <property type="entry name" value="MAJOR FACILITATOR SUPERFAMILY TRANSPORTER 16, ISOFORM B"/>
    <property type="match status" value="1"/>
</dbReference>
<keyword evidence="4" id="KW-0762">Sugar transport</keyword>
<feature type="transmembrane region" description="Helical" evidence="11">
    <location>
        <begin position="203"/>
        <end position="223"/>
    </location>
</feature>
<feature type="domain" description="Major facilitator superfamily (MFS) profile" evidence="12">
    <location>
        <begin position="31"/>
        <end position="481"/>
    </location>
</feature>
<feature type="transmembrane region" description="Helical" evidence="11">
    <location>
        <begin position="112"/>
        <end position="131"/>
    </location>
</feature>
<dbReference type="GO" id="GO:0022857">
    <property type="term" value="F:transmembrane transporter activity"/>
    <property type="evidence" value="ECO:0007669"/>
    <property type="project" value="InterPro"/>
</dbReference>
<feature type="transmembrane region" description="Helical" evidence="11">
    <location>
        <begin position="420"/>
        <end position="443"/>
    </location>
</feature>
<keyword evidence="3" id="KW-0813">Transport</keyword>
<evidence type="ECO:0000256" key="8">
    <source>
        <dbReference type="ARBA" id="ARBA00041091"/>
    </source>
</evidence>
<feature type="transmembrane region" description="Helical" evidence="11">
    <location>
        <begin position="381"/>
        <end position="400"/>
    </location>
</feature>
<comment type="similarity">
    <text evidence="2">Belongs to the major facilitator superfamily. Organophosphate:Pi antiporter (OPA) (TC 2.A.1.4) family.</text>
</comment>
<evidence type="ECO:0000256" key="4">
    <source>
        <dbReference type="ARBA" id="ARBA00022597"/>
    </source>
</evidence>
<keyword evidence="7 11" id="KW-0472">Membrane</keyword>
<dbReference type="InterPro" id="IPR036259">
    <property type="entry name" value="MFS_trans_sf"/>
</dbReference>